<evidence type="ECO:0000313" key="1">
    <source>
        <dbReference type="EMBL" id="TMS14067.1"/>
    </source>
</evidence>
<dbReference type="Proteomes" id="UP000793456">
    <property type="component" value="Chromosome X"/>
</dbReference>
<protein>
    <submittedName>
        <fullName evidence="1">Uncharacterized protein</fullName>
    </submittedName>
</protein>
<organism evidence="1 2">
    <name type="scientific">Larimichthys crocea</name>
    <name type="common">Large yellow croaker</name>
    <name type="synonym">Pseudosciaena crocea</name>
    <dbReference type="NCBI Taxonomy" id="215358"/>
    <lineage>
        <taxon>Eukaryota</taxon>
        <taxon>Metazoa</taxon>
        <taxon>Chordata</taxon>
        <taxon>Craniata</taxon>
        <taxon>Vertebrata</taxon>
        <taxon>Euteleostomi</taxon>
        <taxon>Actinopterygii</taxon>
        <taxon>Neopterygii</taxon>
        <taxon>Teleostei</taxon>
        <taxon>Neoteleostei</taxon>
        <taxon>Acanthomorphata</taxon>
        <taxon>Eupercaria</taxon>
        <taxon>Sciaenidae</taxon>
        <taxon>Larimichthys</taxon>
    </lineage>
</organism>
<name>A0ACD3R407_LARCR</name>
<dbReference type="EMBL" id="CM011683">
    <property type="protein sequence ID" value="TMS14067.1"/>
    <property type="molecule type" value="Genomic_DNA"/>
</dbReference>
<comment type="caution">
    <text evidence="1">The sequence shown here is derived from an EMBL/GenBank/DDBJ whole genome shotgun (WGS) entry which is preliminary data.</text>
</comment>
<evidence type="ECO:0000313" key="2">
    <source>
        <dbReference type="Proteomes" id="UP000793456"/>
    </source>
</evidence>
<sequence length="400" mass="43693">MRDVQVNNETCRNGSVIMLSCGSQSAVCLVIGNQAPFYTHLDNITQPTALKTNSTYNLWLGLTLALMSAFLIGGSVILKKKALLRLASTGRTRAVGAGEACNFAAYMFAPATLVTPLGALSVLISAVLSSYLLGEVLNVVGKFGCLLCVLGSILLVIHAPQEQEVTSLQEMSKKLLEPGFLVYMSAVLLLCAVLCLYFSPRVGRSNILVYISICSLLGAFTVSSVKGLAIAINTAFYDISVLASPLTWILLFTLIISIVIQVNYLNKSLDTFNTLMVYPIYYVLFTSVVLSTSIILFQEWRSMVAVDVVTTLGAFLVIVVGVAMLHMFKEIQVTMRELTNQLSQPVEREGLAEEISASEQIENDVGRRNKKEDKYGLMDNMVIESLPPMREEGPRVFIIS</sequence>
<reference evidence="1" key="1">
    <citation type="submission" date="2018-11" db="EMBL/GenBank/DDBJ databases">
        <title>The sequence and de novo assembly of Larimichthys crocea genome using PacBio and Hi-C technologies.</title>
        <authorList>
            <person name="Xu P."/>
            <person name="Chen B."/>
            <person name="Zhou Z."/>
            <person name="Ke Q."/>
            <person name="Wu Y."/>
            <person name="Bai H."/>
            <person name="Pu F."/>
        </authorList>
    </citation>
    <scope>NUCLEOTIDE SEQUENCE</scope>
    <source>
        <tissue evidence="1">Muscle</tissue>
    </source>
</reference>
<accession>A0ACD3R407</accession>
<gene>
    <name evidence="1" type="ORF">E3U43_022547</name>
</gene>
<keyword evidence="2" id="KW-1185">Reference proteome</keyword>
<proteinExistence type="predicted"/>